<feature type="compositionally biased region" description="Low complexity" evidence="1">
    <location>
        <begin position="209"/>
        <end position="222"/>
    </location>
</feature>
<evidence type="ECO:0000313" key="3">
    <source>
        <dbReference type="Proteomes" id="UP001642406"/>
    </source>
</evidence>
<sequence length="536" mass="58037">MPGRSRHSVSNSPTTNGAVESTSGCDPEHEEFDEQRFRNRERAFVAASRRTDRTIEARIQSAMMASRYHLRLHGRALKINEEVVRGDGIYEEIEDPEDKRRRLKRGDLNEEEEASLANAVPGTEQYQIAQRLRHEAEVNREFAQMYSGAVAQMQMQQQQQQQQAAMMPHGQAMPQYQWSQQDQQALQMQQQYQQQQQQQYFAGPPQMFSPQQVQQSPAVSAAGAYQHSSGDSSAAMTPQQYHAVVNANPNVISPQTMMAGLEAGLNNATRYSSRSNSMPNGADMTTGLSSGSNHASPAPNAIMNMARPLPRHSFSSPRANSMYAGVPGLSNNSVTTNSTPSVSTPTSQDSATYVVAPHGGNLHMPVTTASPAIANPVIRHDSNSSGMMVPTYGTDLMTAESLGKAADSNAWTGAGVPMPYAVPTGGDQYNPISPTQPNDMAWVTTYAQQAPVLATAGPQSAAILGYPPHTASFGNEVGYQQQHNPGQMGGPSPIPSRNMAAASELMKRQLSSRIGTPGGSAGDQWTDWVQFNDEAI</sequence>
<feature type="compositionally biased region" description="Polar residues" evidence="1">
    <location>
        <begin position="286"/>
        <end position="295"/>
    </location>
</feature>
<protein>
    <submittedName>
        <fullName evidence="2">Uncharacterized protein</fullName>
    </submittedName>
</protein>
<feature type="compositionally biased region" description="Low complexity" evidence="1">
    <location>
        <begin position="330"/>
        <end position="347"/>
    </location>
</feature>
<feature type="region of interest" description="Disordered" evidence="1">
    <location>
        <begin position="271"/>
        <end position="349"/>
    </location>
</feature>
<dbReference type="Proteomes" id="UP001642406">
    <property type="component" value="Unassembled WGS sequence"/>
</dbReference>
<reference evidence="2 3" key="1">
    <citation type="submission" date="2024-01" db="EMBL/GenBank/DDBJ databases">
        <authorList>
            <person name="Allen C."/>
            <person name="Tagirdzhanova G."/>
        </authorList>
    </citation>
    <scope>NUCLEOTIDE SEQUENCE [LARGE SCALE GENOMIC DNA]</scope>
</reference>
<evidence type="ECO:0000256" key="1">
    <source>
        <dbReference type="SAM" id="MobiDB-lite"/>
    </source>
</evidence>
<evidence type="ECO:0000313" key="2">
    <source>
        <dbReference type="EMBL" id="CAK7230407.1"/>
    </source>
</evidence>
<feature type="region of interest" description="Disordered" evidence="1">
    <location>
        <begin position="1"/>
        <end position="37"/>
    </location>
</feature>
<accession>A0ABP0CEC8</accession>
<keyword evidence="3" id="KW-1185">Reference proteome</keyword>
<dbReference type="EMBL" id="CAWUHC010000086">
    <property type="protein sequence ID" value="CAK7230407.1"/>
    <property type="molecule type" value="Genomic_DNA"/>
</dbReference>
<organism evidence="2 3">
    <name type="scientific">Sporothrix bragantina</name>
    <dbReference type="NCBI Taxonomy" id="671064"/>
    <lineage>
        <taxon>Eukaryota</taxon>
        <taxon>Fungi</taxon>
        <taxon>Dikarya</taxon>
        <taxon>Ascomycota</taxon>
        <taxon>Pezizomycotina</taxon>
        <taxon>Sordariomycetes</taxon>
        <taxon>Sordariomycetidae</taxon>
        <taxon>Ophiostomatales</taxon>
        <taxon>Ophiostomataceae</taxon>
        <taxon>Sporothrix</taxon>
    </lineage>
</organism>
<proteinExistence type="predicted"/>
<feature type="compositionally biased region" description="Polar residues" evidence="1">
    <location>
        <begin position="226"/>
        <end position="236"/>
    </location>
</feature>
<feature type="compositionally biased region" description="Polar residues" evidence="1">
    <location>
        <begin position="8"/>
        <end position="24"/>
    </location>
</feature>
<comment type="caution">
    <text evidence="2">The sequence shown here is derived from an EMBL/GenBank/DDBJ whole genome shotgun (WGS) entry which is preliminary data.</text>
</comment>
<gene>
    <name evidence="2" type="ORF">SBRCBS47491_007575</name>
</gene>
<name>A0ABP0CEC8_9PEZI</name>
<feature type="region of interest" description="Disordered" evidence="1">
    <location>
        <begin position="197"/>
        <end position="236"/>
    </location>
</feature>